<dbReference type="InterPro" id="IPR010982">
    <property type="entry name" value="Lambda_DNA-bd_dom_sf"/>
</dbReference>
<dbReference type="Gene3D" id="1.10.260.40">
    <property type="entry name" value="lambda repressor-like DNA-binding domains"/>
    <property type="match status" value="1"/>
</dbReference>
<accession>A0ABY9E5Z8</accession>
<proteinExistence type="predicted"/>
<dbReference type="SUPFAM" id="SSF47413">
    <property type="entry name" value="lambda repressor-like DNA-binding domains"/>
    <property type="match status" value="1"/>
</dbReference>
<dbReference type="Proteomes" id="UP001321520">
    <property type="component" value="Chromosome"/>
</dbReference>
<evidence type="ECO:0000313" key="1">
    <source>
        <dbReference type="EMBL" id="WKD48444.1"/>
    </source>
</evidence>
<evidence type="ECO:0000313" key="2">
    <source>
        <dbReference type="Proteomes" id="UP001321520"/>
    </source>
</evidence>
<dbReference type="EMBL" id="CP098023">
    <property type="protein sequence ID" value="WKD48444.1"/>
    <property type="molecule type" value="Genomic_DNA"/>
</dbReference>
<reference evidence="1 2" key="1">
    <citation type="submission" date="2022-05" db="EMBL/GenBank/DDBJ databases">
        <title>Microbulbifer sp. nov., isolated from sponge.</title>
        <authorList>
            <person name="Gao L."/>
        </authorList>
    </citation>
    <scope>NUCLEOTIDE SEQUENCE [LARGE SCALE GENOMIC DNA]</scope>
    <source>
        <strain evidence="1 2">MI-G</strain>
    </source>
</reference>
<organism evidence="1 2">
    <name type="scientific">Microbulbifer spongiae</name>
    <dbReference type="NCBI Taxonomy" id="2944933"/>
    <lineage>
        <taxon>Bacteria</taxon>
        <taxon>Pseudomonadati</taxon>
        <taxon>Pseudomonadota</taxon>
        <taxon>Gammaproteobacteria</taxon>
        <taxon>Cellvibrionales</taxon>
        <taxon>Microbulbiferaceae</taxon>
        <taxon>Microbulbifer</taxon>
    </lineage>
</organism>
<protein>
    <recommendedName>
        <fullName evidence="3">XRE family transcriptional regulator</fullName>
    </recommendedName>
</protein>
<dbReference type="RefSeq" id="WP_301414201.1">
    <property type="nucleotide sequence ID" value="NZ_CP098023.1"/>
</dbReference>
<gene>
    <name evidence="1" type="ORF">M8T91_10945</name>
</gene>
<sequence length="67" mass="7710">MDTGGDLLEKVRAQLRERRGQWKEISERSGVPYFTLIKIANGATENPRWRTLARLSEQLSREPATPQ</sequence>
<evidence type="ECO:0008006" key="3">
    <source>
        <dbReference type="Google" id="ProtNLM"/>
    </source>
</evidence>
<keyword evidence="2" id="KW-1185">Reference proteome</keyword>
<name>A0ABY9E5Z8_9GAMM</name>